<dbReference type="Pfam" id="PF00067">
    <property type="entry name" value="p450"/>
    <property type="match status" value="1"/>
</dbReference>
<dbReference type="SUPFAM" id="SSF48264">
    <property type="entry name" value="Cytochrome P450"/>
    <property type="match status" value="1"/>
</dbReference>
<evidence type="ECO:0000256" key="2">
    <source>
        <dbReference type="ARBA" id="ARBA00005179"/>
    </source>
</evidence>
<comment type="cofactor">
    <cofactor evidence="1 9">
        <name>heme</name>
        <dbReference type="ChEBI" id="CHEBI:30413"/>
    </cofactor>
</comment>
<proteinExistence type="inferred from homology"/>
<comment type="pathway">
    <text evidence="2">Secondary metabolite biosynthesis.</text>
</comment>
<dbReference type="InterPro" id="IPR017972">
    <property type="entry name" value="Cyt_P450_CS"/>
</dbReference>
<gene>
    <name evidence="12" type="ORF">MVEN_02258300</name>
</gene>
<dbReference type="GO" id="GO:0016705">
    <property type="term" value="F:oxidoreductase activity, acting on paired donors, with incorporation or reduction of molecular oxygen"/>
    <property type="evidence" value="ECO:0007669"/>
    <property type="project" value="InterPro"/>
</dbReference>
<accession>A0A8H6X658</accession>
<dbReference type="EMBL" id="JACAZI010000025">
    <property type="protein sequence ID" value="KAF7335078.1"/>
    <property type="molecule type" value="Genomic_DNA"/>
</dbReference>
<comment type="caution">
    <text evidence="12">The sequence shown here is derived from an EMBL/GenBank/DDBJ whole genome shotgun (WGS) entry which is preliminary data.</text>
</comment>
<feature type="binding site" description="axial binding residue" evidence="9">
    <location>
        <position position="467"/>
    </location>
    <ligand>
        <name>heme</name>
        <dbReference type="ChEBI" id="CHEBI:30413"/>
    </ligand>
    <ligandPart>
        <name>Fe</name>
        <dbReference type="ChEBI" id="CHEBI:18248"/>
    </ligandPart>
</feature>
<evidence type="ECO:0000256" key="10">
    <source>
        <dbReference type="RuleBase" id="RU000461"/>
    </source>
</evidence>
<evidence type="ECO:0000256" key="8">
    <source>
        <dbReference type="ARBA" id="ARBA00023033"/>
    </source>
</evidence>
<keyword evidence="8 10" id="KW-0503">Monooxygenase</keyword>
<feature type="transmembrane region" description="Helical" evidence="11">
    <location>
        <begin position="487"/>
        <end position="506"/>
    </location>
</feature>
<dbReference type="PROSITE" id="PS00086">
    <property type="entry name" value="CYTOCHROME_P450"/>
    <property type="match status" value="1"/>
</dbReference>
<dbReference type="PRINTS" id="PR00463">
    <property type="entry name" value="EP450I"/>
</dbReference>
<keyword evidence="6 10" id="KW-0560">Oxidoreductase</keyword>
<keyword evidence="13" id="KW-1185">Reference proteome</keyword>
<dbReference type="CDD" id="cd11061">
    <property type="entry name" value="CYP67-like"/>
    <property type="match status" value="1"/>
</dbReference>
<dbReference type="PANTHER" id="PTHR24305:SF29">
    <property type="entry name" value="BENZOATE-PARA-HYDROXYLASE"/>
    <property type="match status" value="1"/>
</dbReference>
<dbReference type="OrthoDB" id="1470350at2759"/>
<dbReference type="PANTHER" id="PTHR24305">
    <property type="entry name" value="CYTOCHROME P450"/>
    <property type="match status" value="1"/>
</dbReference>
<dbReference type="GO" id="GO:0005506">
    <property type="term" value="F:iron ion binding"/>
    <property type="evidence" value="ECO:0007669"/>
    <property type="project" value="InterPro"/>
</dbReference>
<evidence type="ECO:0000256" key="5">
    <source>
        <dbReference type="ARBA" id="ARBA00022723"/>
    </source>
</evidence>
<evidence type="ECO:0000256" key="11">
    <source>
        <dbReference type="SAM" id="Phobius"/>
    </source>
</evidence>
<keyword evidence="5 9" id="KW-0479">Metal-binding</keyword>
<dbReference type="InterPro" id="IPR036396">
    <property type="entry name" value="Cyt_P450_sf"/>
</dbReference>
<dbReference type="InterPro" id="IPR001128">
    <property type="entry name" value="Cyt_P450"/>
</dbReference>
<keyword evidence="7 9" id="KW-0408">Iron</keyword>
<evidence type="ECO:0000256" key="7">
    <source>
        <dbReference type="ARBA" id="ARBA00023004"/>
    </source>
</evidence>
<evidence type="ECO:0000256" key="3">
    <source>
        <dbReference type="ARBA" id="ARBA00010617"/>
    </source>
</evidence>
<dbReference type="InterPro" id="IPR050121">
    <property type="entry name" value="Cytochrome_P450_monoxygenase"/>
</dbReference>
<name>A0A8H6X658_9AGAR</name>
<dbReference type="Proteomes" id="UP000620124">
    <property type="component" value="Unassembled WGS sequence"/>
</dbReference>
<dbReference type="PRINTS" id="PR00385">
    <property type="entry name" value="P450"/>
</dbReference>
<evidence type="ECO:0000256" key="9">
    <source>
        <dbReference type="PIRSR" id="PIRSR602401-1"/>
    </source>
</evidence>
<reference evidence="12" key="1">
    <citation type="submission" date="2020-05" db="EMBL/GenBank/DDBJ databases">
        <title>Mycena genomes resolve the evolution of fungal bioluminescence.</title>
        <authorList>
            <person name="Tsai I.J."/>
        </authorList>
    </citation>
    <scope>NUCLEOTIDE SEQUENCE</scope>
    <source>
        <strain evidence="12">CCC161011</strain>
    </source>
</reference>
<keyword evidence="11" id="KW-0472">Membrane</keyword>
<evidence type="ECO:0000313" key="12">
    <source>
        <dbReference type="EMBL" id="KAF7335078.1"/>
    </source>
</evidence>
<evidence type="ECO:0000256" key="1">
    <source>
        <dbReference type="ARBA" id="ARBA00001971"/>
    </source>
</evidence>
<keyword evidence="11" id="KW-1133">Transmembrane helix</keyword>
<keyword evidence="4 9" id="KW-0349">Heme</keyword>
<comment type="similarity">
    <text evidence="3 10">Belongs to the cytochrome P450 family.</text>
</comment>
<feature type="transmembrane region" description="Helical" evidence="11">
    <location>
        <begin position="15"/>
        <end position="35"/>
    </location>
</feature>
<evidence type="ECO:0000256" key="4">
    <source>
        <dbReference type="ARBA" id="ARBA00022617"/>
    </source>
</evidence>
<dbReference type="GO" id="GO:0020037">
    <property type="term" value="F:heme binding"/>
    <property type="evidence" value="ECO:0007669"/>
    <property type="project" value="InterPro"/>
</dbReference>
<keyword evidence="11" id="KW-0812">Transmembrane</keyword>
<organism evidence="12 13">
    <name type="scientific">Mycena venus</name>
    <dbReference type="NCBI Taxonomy" id="2733690"/>
    <lineage>
        <taxon>Eukaryota</taxon>
        <taxon>Fungi</taxon>
        <taxon>Dikarya</taxon>
        <taxon>Basidiomycota</taxon>
        <taxon>Agaricomycotina</taxon>
        <taxon>Agaricomycetes</taxon>
        <taxon>Agaricomycetidae</taxon>
        <taxon>Agaricales</taxon>
        <taxon>Marasmiineae</taxon>
        <taxon>Mycenaceae</taxon>
        <taxon>Mycena</taxon>
    </lineage>
</organism>
<protein>
    <submittedName>
        <fullName evidence="12">Benzoate 4-monooxygenase</fullName>
    </submittedName>
</protein>
<dbReference type="GO" id="GO:0004497">
    <property type="term" value="F:monooxygenase activity"/>
    <property type="evidence" value="ECO:0007669"/>
    <property type="project" value="UniProtKB-KW"/>
</dbReference>
<dbReference type="InterPro" id="IPR002401">
    <property type="entry name" value="Cyt_P450_E_grp-I"/>
</dbReference>
<evidence type="ECO:0000256" key="6">
    <source>
        <dbReference type="ARBA" id="ARBA00023002"/>
    </source>
</evidence>
<dbReference type="AlphaFoldDB" id="A0A8H6X658"/>
<dbReference type="Gene3D" id="1.10.630.10">
    <property type="entry name" value="Cytochrome P450"/>
    <property type="match status" value="1"/>
</dbReference>
<sequence length="535" mass="59833">MFSPDLSKLLGPNAGFYELAFILLVAFCILCTLFARKSTDHIPGPFLARWTTLWLAYQAYRGRRYKAVHAAHLRYGTVVRIAPNHVSVASPEALSVIYGQGPRAPAKSPFYDSFVCNGKPSLFSTRDRQDHSTKRRAVSHAFSSAALQEFIPLIHSTVGEFTQRMDEFCAKRDYFDALLWFNYLAFDVLSDLAFGERIGMLKQGSDLVEIHQAGNPSVHENAIALVDEVQTLTTFILTGLHLKKREHLAAVVGIHPFLQMVVNSLPFLSGNKATSGLEELGRRQVLKRLLSGDNRNDILGKLIAARGYDVRSPNDDEIAELTAEAVTLLIAGSDTTSNSIAATLHFIVTNPRVHTKLLGFLLEASSDQNKLSYEQAKDVPYLQATINEGLRLHSTTAIGLHRSAPLGGLVCCGHFFPEGTELSVPAWTIGHDAELWGDPEVFRPERWLEGKEKRQYLLAFGKGPRACIGQKQVFVFFDPQRLLISNLYSLAYMEMITVLATILLRYKVEVRSSELETTEGFMHKPLHCWIRLNFR</sequence>
<evidence type="ECO:0000313" key="13">
    <source>
        <dbReference type="Proteomes" id="UP000620124"/>
    </source>
</evidence>